<accession>A0ACC1S0K1</accession>
<evidence type="ECO:0000313" key="2">
    <source>
        <dbReference type="Proteomes" id="UP001148662"/>
    </source>
</evidence>
<proteinExistence type="predicted"/>
<name>A0ACC1S0K1_9APHY</name>
<keyword evidence="2" id="KW-1185">Reference proteome</keyword>
<gene>
    <name evidence="1" type="ORF">NM688_g7843</name>
</gene>
<protein>
    <submittedName>
        <fullName evidence="1">Uncharacterized protein</fullName>
    </submittedName>
</protein>
<organism evidence="1 2">
    <name type="scientific">Phlebia brevispora</name>
    <dbReference type="NCBI Taxonomy" id="194682"/>
    <lineage>
        <taxon>Eukaryota</taxon>
        <taxon>Fungi</taxon>
        <taxon>Dikarya</taxon>
        <taxon>Basidiomycota</taxon>
        <taxon>Agaricomycotina</taxon>
        <taxon>Agaricomycetes</taxon>
        <taxon>Polyporales</taxon>
        <taxon>Meruliaceae</taxon>
        <taxon>Phlebia</taxon>
    </lineage>
</organism>
<dbReference type="Proteomes" id="UP001148662">
    <property type="component" value="Unassembled WGS sequence"/>
</dbReference>
<sequence length="204" mass="22502">MRVGSCSDGLIAVEASFPNEDINRMYQPEDLTQPAYDGQTAESIAAKVVEEQLLVVHGARWETPVRANNATRTSIGEPLSLNDVFCESFASSFPICSKLPIDAVLASYELFKTELGNLDAGYPYVEPTLSEETEAIFDAIQCGTNYTMEKRFEDATLRPQALLEYGADHFQLHRDAPYEHFYPGCTSIHPPATALAQPSPCCRS</sequence>
<evidence type="ECO:0000313" key="1">
    <source>
        <dbReference type="EMBL" id="KAJ3529518.1"/>
    </source>
</evidence>
<comment type="caution">
    <text evidence="1">The sequence shown here is derived from an EMBL/GenBank/DDBJ whole genome shotgun (WGS) entry which is preliminary data.</text>
</comment>
<reference evidence="1" key="1">
    <citation type="submission" date="2022-07" db="EMBL/GenBank/DDBJ databases">
        <title>Genome Sequence of Phlebia brevispora.</title>
        <authorList>
            <person name="Buettner E."/>
        </authorList>
    </citation>
    <scope>NUCLEOTIDE SEQUENCE</scope>
    <source>
        <strain evidence="1">MPL23</strain>
    </source>
</reference>
<dbReference type="EMBL" id="JANHOG010001940">
    <property type="protein sequence ID" value="KAJ3529518.1"/>
    <property type="molecule type" value="Genomic_DNA"/>
</dbReference>